<evidence type="ECO:0000313" key="1">
    <source>
        <dbReference type="EMBL" id="SDS84629.1"/>
    </source>
</evidence>
<evidence type="ECO:0000313" key="2">
    <source>
        <dbReference type="Proteomes" id="UP000243413"/>
    </source>
</evidence>
<reference evidence="2" key="1">
    <citation type="submission" date="2016-10" db="EMBL/GenBank/DDBJ databases">
        <authorList>
            <person name="Varghese N."/>
            <person name="Submissions S."/>
        </authorList>
    </citation>
    <scope>NUCLEOTIDE SEQUENCE [LARGE SCALE GENOMIC DNA]</scope>
    <source>
        <strain evidence="2">JCM 14963</strain>
    </source>
</reference>
<proteinExistence type="predicted"/>
<organism evidence="1 2">
    <name type="scientific">Halopseudomonas sabulinigri</name>
    <dbReference type="NCBI Taxonomy" id="472181"/>
    <lineage>
        <taxon>Bacteria</taxon>
        <taxon>Pseudomonadati</taxon>
        <taxon>Pseudomonadota</taxon>
        <taxon>Gammaproteobacteria</taxon>
        <taxon>Pseudomonadales</taxon>
        <taxon>Pseudomonadaceae</taxon>
        <taxon>Halopseudomonas</taxon>
    </lineage>
</organism>
<dbReference type="EMBL" id="LT629763">
    <property type="protein sequence ID" value="SDS84629.1"/>
    <property type="molecule type" value="Genomic_DNA"/>
</dbReference>
<sequence>MLNDPLKTLSDLVSAAHAQIQATHQHINPVVEVRQSMRDAGIPADVVTLDCLRTQRRITLILHDQQPGMVLYQFVTREEEVGGEFKQLPLAEMSSATLFDWMQDYFG</sequence>
<dbReference type="STRING" id="472181.SAMN05216271_2893"/>
<dbReference type="RefSeq" id="WP_092287561.1">
    <property type="nucleotide sequence ID" value="NZ_LT629763.1"/>
</dbReference>
<gene>
    <name evidence="1" type="ORF">SAMN05216271_2893</name>
</gene>
<dbReference type="AlphaFoldDB" id="A0A1H1VKR0"/>
<protein>
    <submittedName>
        <fullName evidence="1">Uncharacterized protein</fullName>
    </submittedName>
</protein>
<name>A0A1H1VKR0_9GAMM</name>
<dbReference type="OrthoDB" id="6182692at2"/>
<accession>A0A1H1VKR0</accession>
<dbReference type="Proteomes" id="UP000243413">
    <property type="component" value="Chromosome I"/>
</dbReference>